<protein>
    <submittedName>
        <fullName evidence="4">ShKT domain-containing protein</fullName>
    </submittedName>
</protein>
<accession>A0A915E3C7</accession>
<evidence type="ECO:0000313" key="3">
    <source>
        <dbReference type="Proteomes" id="UP000887574"/>
    </source>
</evidence>
<dbReference type="Proteomes" id="UP000887574">
    <property type="component" value="Unplaced"/>
</dbReference>
<sequence length="148" mass="16791">MNCENTFSDRTCDVLFGHNKAENQERVSSGKPPIANENCDNPSMKDHALKCAKNCFLCCERPEFNCKNPRTSANFNCDEKFTNVEILTCGLCNYKRPTNGECRDVDEFCQDKDISLLCTHEILEGRMAKLCPKTCNKCDKLQSKDSTE</sequence>
<dbReference type="AlphaFoldDB" id="A0A915E3C7"/>
<proteinExistence type="predicted"/>
<evidence type="ECO:0000313" key="4">
    <source>
        <dbReference type="WBParaSite" id="jg26271"/>
    </source>
</evidence>
<evidence type="ECO:0000256" key="1">
    <source>
        <dbReference type="PROSITE-ProRule" id="PRU01005"/>
    </source>
</evidence>
<organism evidence="3 4">
    <name type="scientific">Ditylenchus dipsaci</name>
    <dbReference type="NCBI Taxonomy" id="166011"/>
    <lineage>
        <taxon>Eukaryota</taxon>
        <taxon>Metazoa</taxon>
        <taxon>Ecdysozoa</taxon>
        <taxon>Nematoda</taxon>
        <taxon>Chromadorea</taxon>
        <taxon>Rhabditida</taxon>
        <taxon>Tylenchina</taxon>
        <taxon>Tylenchomorpha</taxon>
        <taxon>Sphaerularioidea</taxon>
        <taxon>Anguinidae</taxon>
        <taxon>Anguininae</taxon>
        <taxon>Ditylenchus</taxon>
    </lineage>
</organism>
<evidence type="ECO:0000259" key="2">
    <source>
        <dbReference type="PROSITE" id="PS51670"/>
    </source>
</evidence>
<keyword evidence="3" id="KW-1185">Reference proteome</keyword>
<dbReference type="WBParaSite" id="jg26271">
    <property type="protein sequence ID" value="jg26271"/>
    <property type="gene ID" value="jg26271"/>
</dbReference>
<feature type="domain" description="ShKT" evidence="2">
    <location>
        <begin position="102"/>
        <end position="138"/>
    </location>
</feature>
<reference evidence="4" key="1">
    <citation type="submission" date="2022-11" db="UniProtKB">
        <authorList>
            <consortium name="WormBaseParasite"/>
        </authorList>
    </citation>
    <scope>IDENTIFICATION</scope>
</reference>
<name>A0A915E3C7_9BILA</name>
<comment type="caution">
    <text evidence="1">Lacks conserved residue(s) required for the propagation of feature annotation.</text>
</comment>
<dbReference type="InterPro" id="IPR003582">
    <property type="entry name" value="ShKT_dom"/>
</dbReference>
<dbReference type="PROSITE" id="PS51670">
    <property type="entry name" value="SHKT"/>
    <property type="match status" value="1"/>
</dbReference>